<evidence type="ECO:0000256" key="5">
    <source>
        <dbReference type="ARBA" id="ARBA00023284"/>
    </source>
</evidence>
<name>A0A370DDV4_9GAMM</name>
<gene>
    <name evidence="6" type="primary">hslO</name>
    <name evidence="7" type="ORF">DIZ80_12290</name>
</gene>
<comment type="subcellular location">
    <subcellularLocation>
        <location evidence="6">Cytoplasm</location>
    </subcellularLocation>
</comment>
<evidence type="ECO:0000256" key="3">
    <source>
        <dbReference type="ARBA" id="ARBA00023157"/>
    </source>
</evidence>
<dbReference type="CDD" id="cd00498">
    <property type="entry name" value="Hsp33"/>
    <property type="match status" value="1"/>
</dbReference>
<dbReference type="AlphaFoldDB" id="A0A370DDV4"/>
<comment type="PTM">
    <text evidence="6">Under oxidizing conditions two disulfide bonds are formed involving the reactive cysteines. Under reducing conditions zinc is bound to the reactive cysteines and the protein is inactive.</text>
</comment>
<dbReference type="Proteomes" id="UP000254266">
    <property type="component" value="Unassembled WGS sequence"/>
</dbReference>
<dbReference type="InterPro" id="IPR023212">
    <property type="entry name" value="Hsp33_helix_hairpin_bin_dom_sf"/>
</dbReference>
<comment type="similarity">
    <text evidence="6">Belongs to the HSP33 family.</text>
</comment>
<dbReference type="SUPFAM" id="SSF118352">
    <property type="entry name" value="HSP33 redox switch-like"/>
    <property type="match status" value="1"/>
</dbReference>
<dbReference type="GO" id="GO:0005737">
    <property type="term" value="C:cytoplasm"/>
    <property type="evidence" value="ECO:0007669"/>
    <property type="project" value="UniProtKB-SubCell"/>
</dbReference>
<accession>A0A370DDV4</accession>
<dbReference type="EMBL" id="QFXC01000011">
    <property type="protein sequence ID" value="RDH83033.1"/>
    <property type="molecule type" value="Genomic_DNA"/>
</dbReference>
<keyword evidence="3 6" id="KW-1015">Disulfide bond</keyword>
<dbReference type="Gene3D" id="3.55.30.10">
    <property type="entry name" value="Hsp33 domain"/>
    <property type="match status" value="1"/>
</dbReference>
<feature type="disulfide bond" description="Redox-active" evidence="6">
    <location>
        <begin position="233"/>
        <end position="235"/>
    </location>
</feature>
<dbReference type="GO" id="GO:0042026">
    <property type="term" value="P:protein refolding"/>
    <property type="evidence" value="ECO:0007669"/>
    <property type="project" value="TreeGrafter"/>
</dbReference>
<evidence type="ECO:0000256" key="2">
    <source>
        <dbReference type="ARBA" id="ARBA00022833"/>
    </source>
</evidence>
<evidence type="ECO:0000256" key="4">
    <source>
        <dbReference type="ARBA" id="ARBA00023186"/>
    </source>
</evidence>
<feature type="disulfide bond" description="Redox-active" evidence="6">
    <location>
        <begin position="266"/>
        <end position="269"/>
    </location>
</feature>
<evidence type="ECO:0000256" key="1">
    <source>
        <dbReference type="ARBA" id="ARBA00022490"/>
    </source>
</evidence>
<dbReference type="SUPFAM" id="SSF64397">
    <property type="entry name" value="Hsp33 domain"/>
    <property type="match status" value="1"/>
</dbReference>
<keyword evidence="5 6" id="KW-0676">Redox-active center</keyword>
<dbReference type="Pfam" id="PF01430">
    <property type="entry name" value="HSP33"/>
    <property type="match status" value="1"/>
</dbReference>
<keyword evidence="8" id="KW-1185">Reference proteome</keyword>
<organism evidence="7 8">
    <name type="scientific">endosymbiont of Galathealinum brachiosum</name>
    <dbReference type="NCBI Taxonomy" id="2200906"/>
    <lineage>
        <taxon>Bacteria</taxon>
        <taxon>Pseudomonadati</taxon>
        <taxon>Pseudomonadota</taxon>
        <taxon>Gammaproteobacteria</taxon>
        <taxon>sulfur-oxidizing symbionts</taxon>
    </lineage>
</organism>
<dbReference type="GO" id="GO:0044183">
    <property type="term" value="F:protein folding chaperone"/>
    <property type="evidence" value="ECO:0007669"/>
    <property type="project" value="TreeGrafter"/>
</dbReference>
<keyword evidence="2 6" id="KW-0862">Zinc</keyword>
<comment type="function">
    <text evidence="6">Redox regulated molecular chaperone. Protects both thermally unfolding and oxidatively damaged proteins from irreversible aggregation. Plays an important role in the bacterial defense system toward oxidative stress.</text>
</comment>
<reference evidence="7 8" key="1">
    <citation type="journal article" date="2018" name="ISME J.">
        <title>Endosymbiont genomes yield clues of tubeworm success.</title>
        <authorList>
            <person name="Li Y."/>
            <person name="Liles M.R."/>
            <person name="Halanych K.M."/>
        </authorList>
    </citation>
    <scope>NUCLEOTIDE SEQUENCE [LARGE SCALE GENOMIC DNA]</scope>
    <source>
        <strain evidence="7">A1464</strain>
    </source>
</reference>
<evidence type="ECO:0000313" key="7">
    <source>
        <dbReference type="EMBL" id="RDH83033.1"/>
    </source>
</evidence>
<dbReference type="Gene3D" id="3.90.1280.10">
    <property type="entry name" value="HSP33 redox switch-like"/>
    <property type="match status" value="1"/>
</dbReference>
<sequence>MPDNDSLHRFIIENTRVRGEMVHLNATWKAALDRYEYPENVQRILGEAFAACALLSATIKYDGSLILQIRGDGPLHLLVVQVTSEGTLRGLARWSSDVPDHNLRNIFGSGSMVITIEPATGEPYQGIIALEGEHIQDAIENYFKQSEQLNTRLWLAANSETCTGFLLQELPETQDISPSNLGEDHHDWEHAEVLGNTLSKEELLSLSTKEVLHRLFHEDDIRLFEPSPLSFRCGCSNERIAKMILSLGLKEAHDIVSEQGKIQVDCEFCNAQYNFDSVDVENLFASNSQTNNSTIHH</sequence>
<evidence type="ECO:0000313" key="8">
    <source>
        <dbReference type="Proteomes" id="UP000254266"/>
    </source>
</evidence>
<dbReference type="Gene3D" id="1.10.287.480">
    <property type="entry name" value="helix hairpin bin"/>
    <property type="match status" value="1"/>
</dbReference>
<dbReference type="HAMAP" id="MF_00117">
    <property type="entry name" value="HslO"/>
    <property type="match status" value="1"/>
</dbReference>
<dbReference type="PANTHER" id="PTHR30111:SF1">
    <property type="entry name" value="33 KDA CHAPERONIN"/>
    <property type="match status" value="1"/>
</dbReference>
<evidence type="ECO:0000256" key="6">
    <source>
        <dbReference type="HAMAP-Rule" id="MF_00117"/>
    </source>
</evidence>
<dbReference type="NCBIfam" id="NF001033">
    <property type="entry name" value="PRK00114.1"/>
    <property type="match status" value="1"/>
</dbReference>
<dbReference type="GO" id="GO:0051082">
    <property type="term" value="F:unfolded protein binding"/>
    <property type="evidence" value="ECO:0007669"/>
    <property type="project" value="UniProtKB-UniRule"/>
</dbReference>
<proteinExistence type="inferred from homology"/>
<dbReference type="PANTHER" id="PTHR30111">
    <property type="entry name" value="33 KDA CHAPERONIN"/>
    <property type="match status" value="1"/>
</dbReference>
<comment type="caution">
    <text evidence="7">The sequence shown here is derived from an EMBL/GenBank/DDBJ whole genome shotgun (WGS) entry which is preliminary data.</text>
</comment>
<dbReference type="InterPro" id="IPR016153">
    <property type="entry name" value="Heat_shock_Hsp33_N"/>
</dbReference>
<dbReference type="InterPro" id="IPR000397">
    <property type="entry name" value="Heat_shock_Hsp33"/>
</dbReference>
<keyword evidence="4 6" id="KW-0143">Chaperone</keyword>
<dbReference type="PIRSF" id="PIRSF005261">
    <property type="entry name" value="Heat_shock_Hsp33"/>
    <property type="match status" value="1"/>
</dbReference>
<keyword evidence="1 6" id="KW-0963">Cytoplasm</keyword>
<dbReference type="InterPro" id="IPR016154">
    <property type="entry name" value="Heat_shock_Hsp33_C"/>
</dbReference>
<protein>
    <recommendedName>
        <fullName evidence="6">33 kDa chaperonin</fullName>
    </recommendedName>
    <alternativeName>
        <fullName evidence="6">Heat shock protein 33 homolog</fullName>
        <shortName evidence="6">HSP33</shortName>
    </alternativeName>
</protein>